<dbReference type="SMART" id="SM00220">
    <property type="entry name" value="S_TKc"/>
    <property type="match status" value="1"/>
</dbReference>
<dbReference type="InterPro" id="IPR002912">
    <property type="entry name" value="ACT_dom"/>
</dbReference>
<dbReference type="PROSITE" id="PS50011">
    <property type="entry name" value="PROTEIN_KINASE_DOM"/>
    <property type="match status" value="1"/>
</dbReference>
<dbReference type="PROSITE" id="PS00108">
    <property type="entry name" value="PROTEIN_KINASE_ST"/>
    <property type="match status" value="1"/>
</dbReference>
<dbReference type="CDD" id="cd13999">
    <property type="entry name" value="STKc_MAP3K-like"/>
    <property type="match status" value="1"/>
</dbReference>
<dbReference type="GO" id="GO:0004674">
    <property type="term" value="F:protein serine/threonine kinase activity"/>
    <property type="evidence" value="ECO:0007669"/>
    <property type="project" value="UniProtKB-KW"/>
</dbReference>
<comment type="caution">
    <text evidence="3">The sequence shown here is derived from an EMBL/GenBank/DDBJ whole genome shotgun (WGS) entry which is preliminary data.</text>
</comment>
<sequence>MSEQARRSVKAHFAALPARYSLSVEPADVLVHMKLMVDARRTQQLQAHVLRHGGSGGGGGSSGDGGGGGALVVVACRDRGDLLDAITRALRRVARRICDADVMTSHDGVALDRFEVVLAEEHAALPDEALVRILQDAVVRDAAARSGGGAPAAPPLSATAWAQQPLDAAGGGSGGGGGAIAMEELEMLEVVGRGRFTALRRALWRGAPVAVKCVAAPPAGDAERAHDRALILGEFQRELDIVRRLRHRHVCRFYGAAVAPPLHCLVFEFIEGGNLAEYLRGGSSGGDGGGGDGGAAAAAEQHREALRLAEQIAEGMAYLHARGVLHRDLKPANLLLDARGDVRIVDFGLSCFNHPGADLTAETGTYRWMAPEVIRHEPYSAAADVYSYGIVLWELLARAQPFEGLTPIQAAFAVARKGLRPTLPPRAPPPLAALVRRCWAAQPQARPAFDAIERVLLPEVRAAMGL</sequence>
<evidence type="ECO:0000259" key="2">
    <source>
        <dbReference type="PROSITE" id="PS51671"/>
    </source>
</evidence>
<dbReference type="EMBL" id="JAFCMP010000034">
    <property type="protein sequence ID" value="KAG5190485.1"/>
    <property type="molecule type" value="Genomic_DNA"/>
</dbReference>
<dbReference type="AlphaFoldDB" id="A0A835ZBB1"/>
<dbReference type="SUPFAM" id="SSF56112">
    <property type="entry name" value="Protein kinase-like (PK-like)"/>
    <property type="match status" value="1"/>
</dbReference>
<dbReference type="GO" id="GO:0005524">
    <property type="term" value="F:ATP binding"/>
    <property type="evidence" value="ECO:0007669"/>
    <property type="project" value="InterPro"/>
</dbReference>
<dbReference type="InterPro" id="IPR011009">
    <property type="entry name" value="Kinase-like_dom_sf"/>
</dbReference>
<evidence type="ECO:0000313" key="3">
    <source>
        <dbReference type="EMBL" id="KAG5190485.1"/>
    </source>
</evidence>
<gene>
    <name evidence="3" type="ORF">JKP88DRAFT_175678</name>
</gene>
<dbReference type="Pfam" id="PF07714">
    <property type="entry name" value="PK_Tyr_Ser-Thr"/>
    <property type="match status" value="1"/>
</dbReference>
<feature type="domain" description="ACT" evidence="2">
    <location>
        <begin position="71"/>
        <end position="147"/>
    </location>
</feature>
<keyword evidence="4" id="KW-1185">Reference proteome</keyword>
<evidence type="ECO:0000259" key="1">
    <source>
        <dbReference type="PROSITE" id="PS50011"/>
    </source>
</evidence>
<dbReference type="PRINTS" id="PR00109">
    <property type="entry name" value="TYRKINASE"/>
</dbReference>
<evidence type="ECO:0000313" key="4">
    <source>
        <dbReference type="Proteomes" id="UP000664859"/>
    </source>
</evidence>
<dbReference type="InterPro" id="IPR051681">
    <property type="entry name" value="Ser/Thr_Kinases-Pseudokinases"/>
</dbReference>
<keyword evidence="3" id="KW-0418">Kinase</keyword>
<dbReference type="Proteomes" id="UP000664859">
    <property type="component" value="Unassembled WGS sequence"/>
</dbReference>
<proteinExistence type="predicted"/>
<reference evidence="3" key="1">
    <citation type="submission" date="2021-02" db="EMBL/GenBank/DDBJ databases">
        <title>First Annotated Genome of the Yellow-green Alga Tribonema minus.</title>
        <authorList>
            <person name="Mahan K.M."/>
        </authorList>
    </citation>
    <scope>NUCLEOTIDE SEQUENCE</scope>
    <source>
        <strain evidence="3">UTEX B ZZ1240</strain>
    </source>
</reference>
<feature type="domain" description="Protein kinase" evidence="1">
    <location>
        <begin position="185"/>
        <end position="460"/>
    </location>
</feature>
<accession>A0A835ZBB1</accession>
<organism evidence="3 4">
    <name type="scientific">Tribonema minus</name>
    <dbReference type="NCBI Taxonomy" id="303371"/>
    <lineage>
        <taxon>Eukaryota</taxon>
        <taxon>Sar</taxon>
        <taxon>Stramenopiles</taxon>
        <taxon>Ochrophyta</taxon>
        <taxon>PX clade</taxon>
        <taxon>Xanthophyceae</taxon>
        <taxon>Tribonematales</taxon>
        <taxon>Tribonemataceae</taxon>
        <taxon>Tribonema</taxon>
    </lineage>
</organism>
<dbReference type="InterPro" id="IPR000719">
    <property type="entry name" value="Prot_kinase_dom"/>
</dbReference>
<dbReference type="PANTHER" id="PTHR44329:SF11">
    <property type="entry name" value="OS09G0443600 PROTEIN"/>
    <property type="match status" value="1"/>
</dbReference>
<keyword evidence="3" id="KW-0723">Serine/threonine-protein kinase</keyword>
<dbReference type="OrthoDB" id="4062651at2759"/>
<dbReference type="InterPro" id="IPR001245">
    <property type="entry name" value="Ser-Thr/Tyr_kinase_cat_dom"/>
</dbReference>
<name>A0A835ZBB1_9STRA</name>
<dbReference type="Gene3D" id="1.10.510.10">
    <property type="entry name" value="Transferase(Phosphotransferase) domain 1"/>
    <property type="match status" value="1"/>
</dbReference>
<dbReference type="PROSITE" id="PS51671">
    <property type="entry name" value="ACT"/>
    <property type="match status" value="1"/>
</dbReference>
<keyword evidence="3" id="KW-0808">Transferase</keyword>
<protein>
    <submittedName>
        <fullName evidence="3">Putative serine/threonine protein kinase</fullName>
    </submittedName>
</protein>
<dbReference type="PANTHER" id="PTHR44329">
    <property type="entry name" value="SERINE/THREONINE-PROTEIN KINASE TNNI3K-RELATED"/>
    <property type="match status" value="1"/>
</dbReference>
<dbReference type="InterPro" id="IPR008271">
    <property type="entry name" value="Ser/Thr_kinase_AS"/>
</dbReference>
<dbReference type="Gene3D" id="3.30.200.20">
    <property type="entry name" value="Phosphorylase Kinase, domain 1"/>
    <property type="match status" value="1"/>
</dbReference>